<dbReference type="Pfam" id="PF02597">
    <property type="entry name" value="ThiS"/>
    <property type="match status" value="1"/>
</dbReference>
<proteinExistence type="predicted"/>
<organism evidence="1 2">
    <name type="scientific">Algibacter luteus</name>
    <dbReference type="NCBI Taxonomy" id="1178825"/>
    <lineage>
        <taxon>Bacteria</taxon>
        <taxon>Pseudomonadati</taxon>
        <taxon>Bacteroidota</taxon>
        <taxon>Flavobacteriia</taxon>
        <taxon>Flavobacteriales</taxon>
        <taxon>Flavobacteriaceae</taxon>
        <taxon>Algibacter</taxon>
    </lineage>
</organism>
<evidence type="ECO:0000313" key="1">
    <source>
        <dbReference type="EMBL" id="SHI85253.1"/>
    </source>
</evidence>
<dbReference type="EMBL" id="FQYK01000004">
    <property type="protein sequence ID" value="SHI85253.1"/>
    <property type="molecule type" value="Genomic_DNA"/>
</dbReference>
<dbReference type="OrthoDB" id="1191081at2"/>
<dbReference type="InterPro" id="IPR012675">
    <property type="entry name" value="Beta-grasp_dom_sf"/>
</dbReference>
<reference evidence="1 2" key="1">
    <citation type="submission" date="2016-11" db="EMBL/GenBank/DDBJ databases">
        <authorList>
            <person name="Jaros S."/>
            <person name="Januszkiewicz K."/>
            <person name="Wedrychowicz H."/>
        </authorList>
    </citation>
    <scope>NUCLEOTIDE SEQUENCE [LARGE SCALE GENOMIC DNA]</scope>
    <source>
        <strain evidence="1 2">CGMCC 1.12213</strain>
    </source>
</reference>
<dbReference type="InterPro" id="IPR003749">
    <property type="entry name" value="ThiS/MoaD-like"/>
</dbReference>
<gene>
    <name evidence="1" type="ORF">SAMN05216261_1991</name>
</gene>
<dbReference type="SUPFAM" id="SSF54285">
    <property type="entry name" value="MoaD/ThiS"/>
    <property type="match status" value="1"/>
</dbReference>
<sequence>MSTHKLNIKLLKMNITIKYFGQLTDITQLEEETLEFGGTYVYELLETLYRKYNTLKTKDFQVAQNQELVNENTKITGQEIALLPPFAGG</sequence>
<dbReference type="InterPro" id="IPR016155">
    <property type="entry name" value="Mopterin_synth/thiamin_S_b"/>
</dbReference>
<evidence type="ECO:0000313" key="2">
    <source>
        <dbReference type="Proteomes" id="UP000184396"/>
    </source>
</evidence>
<dbReference type="CDD" id="cd00754">
    <property type="entry name" value="Ubl_MoaD"/>
    <property type="match status" value="1"/>
</dbReference>
<dbReference type="Gene3D" id="3.10.20.30">
    <property type="match status" value="1"/>
</dbReference>
<dbReference type="Proteomes" id="UP000184396">
    <property type="component" value="Unassembled WGS sequence"/>
</dbReference>
<dbReference type="eggNOG" id="ENOG5033END">
    <property type="taxonomic scope" value="Bacteria"/>
</dbReference>
<keyword evidence="2" id="KW-1185">Reference proteome</keyword>
<accession>A0A1M6EIJ3</accession>
<name>A0A1M6EIJ3_9FLAO</name>
<dbReference type="STRING" id="1178825.SAMN05216261_1991"/>
<dbReference type="AlphaFoldDB" id="A0A1M6EIJ3"/>
<protein>
    <submittedName>
        <fullName evidence="1">Molybdopterin synthase subunit MoaD</fullName>
    </submittedName>
</protein>